<feature type="region of interest" description="Disordered" evidence="2">
    <location>
        <begin position="300"/>
        <end position="346"/>
    </location>
</feature>
<organism evidence="3 4">
    <name type="scientific">Bifidobacterium adolescentis</name>
    <dbReference type="NCBI Taxonomy" id="1680"/>
    <lineage>
        <taxon>Bacteria</taxon>
        <taxon>Bacillati</taxon>
        <taxon>Actinomycetota</taxon>
        <taxon>Actinomycetes</taxon>
        <taxon>Bifidobacteriales</taxon>
        <taxon>Bifidobacteriaceae</taxon>
        <taxon>Bifidobacterium</taxon>
    </lineage>
</organism>
<evidence type="ECO:0000256" key="1">
    <source>
        <dbReference type="SAM" id="Coils"/>
    </source>
</evidence>
<reference evidence="3 4" key="1">
    <citation type="journal article" date="2019" name="Nat. Med.">
        <title>A library of human gut bacterial isolates paired with longitudinal multiomics data enables mechanistic microbiome research.</title>
        <authorList>
            <person name="Poyet M."/>
            <person name="Groussin M."/>
            <person name="Gibbons S.M."/>
            <person name="Avila-Pacheco J."/>
            <person name="Jiang X."/>
            <person name="Kearney S.M."/>
            <person name="Perrotta A.R."/>
            <person name="Berdy B."/>
            <person name="Zhao S."/>
            <person name="Lieberman T.D."/>
            <person name="Swanson P.K."/>
            <person name="Smith M."/>
            <person name="Roesemann S."/>
            <person name="Alexander J.E."/>
            <person name="Rich S.A."/>
            <person name="Livny J."/>
            <person name="Vlamakis H."/>
            <person name="Clish C."/>
            <person name="Bullock K."/>
            <person name="Deik A."/>
            <person name="Scott J."/>
            <person name="Pierce K.A."/>
            <person name="Xavier R.J."/>
            <person name="Alm E.J."/>
        </authorList>
    </citation>
    <scope>NUCLEOTIDE SEQUENCE [LARGE SCALE GENOMIC DNA]</scope>
    <source>
        <strain evidence="3 4">BIOML-A26</strain>
    </source>
</reference>
<proteinExistence type="predicted"/>
<evidence type="ECO:0000313" key="3">
    <source>
        <dbReference type="EMBL" id="KAB6030068.1"/>
    </source>
</evidence>
<sequence>MAEAEEIRSRIETIKDLSDRLAEQDRTIKDLEEEMRSETPEHPWSFMKMRRHNRLHAEIEDERTSMSRDRYDLNRLTERLFEDVNIIADKATSTNSLELILDLVEQSLDTDPEYRENVRKQAGVTDGMSYMRLVPQDNPKGMLPPTPWGRKAAEEAYRQHQVRQIDPRLRLLRTLATGSCKGHDTPETNDYLALMDFNVGDQVTMGPGLSTTVTTPHWLGGGGILLVIEGASQGVPMVGSRGDVSNESEVFLPDLLHCTVLEETTDGTYLGKRFERIYRLGVDSEETPVPKRELLEFPSIQSNVPLPDPAIDQDATAGGPDNPGLRIMRTNETSGNQRKASDGRELREFWTRAKRHMSRRDFEKLRSAAIIRQ</sequence>
<protein>
    <submittedName>
        <fullName evidence="3">Uncharacterized protein</fullName>
    </submittedName>
</protein>
<keyword evidence="1" id="KW-0175">Coiled coil</keyword>
<dbReference type="Proteomes" id="UP000470926">
    <property type="component" value="Unassembled WGS sequence"/>
</dbReference>
<feature type="coiled-coil region" evidence="1">
    <location>
        <begin position="4"/>
        <end position="34"/>
    </location>
</feature>
<accession>A0A6I0VEL7</accession>
<name>A0A6I0VEL7_BIFAD</name>
<dbReference type="EMBL" id="WDFR01000002">
    <property type="protein sequence ID" value="KAB6030068.1"/>
    <property type="molecule type" value="Genomic_DNA"/>
</dbReference>
<evidence type="ECO:0000256" key="2">
    <source>
        <dbReference type="SAM" id="MobiDB-lite"/>
    </source>
</evidence>
<dbReference type="AlphaFoldDB" id="A0A6I0VEL7"/>
<comment type="caution">
    <text evidence="3">The sequence shown here is derived from an EMBL/GenBank/DDBJ whole genome shotgun (WGS) entry which is preliminary data.</text>
</comment>
<evidence type="ECO:0000313" key="4">
    <source>
        <dbReference type="Proteomes" id="UP000470926"/>
    </source>
</evidence>
<gene>
    <name evidence="3" type="ORF">GA542_04140</name>
</gene>